<gene>
    <name evidence="2" type="ORF">TSPGSL018_2084</name>
</gene>
<dbReference type="EMBL" id="GBEZ01014731">
    <property type="protein sequence ID" value="JAC71367.1"/>
    <property type="molecule type" value="Transcribed_RNA"/>
</dbReference>
<organism evidence="2">
    <name type="scientific">Tetraselmis sp. GSL018</name>
    <dbReference type="NCBI Taxonomy" id="582737"/>
    <lineage>
        <taxon>Eukaryota</taxon>
        <taxon>Viridiplantae</taxon>
        <taxon>Chlorophyta</taxon>
        <taxon>core chlorophytes</taxon>
        <taxon>Chlorodendrophyceae</taxon>
        <taxon>Chlorodendrales</taxon>
        <taxon>Chlorodendraceae</taxon>
        <taxon>Tetraselmis</taxon>
    </lineage>
</organism>
<reference evidence="2" key="1">
    <citation type="submission" date="2014-05" db="EMBL/GenBank/DDBJ databases">
        <title>The transcriptome of the halophilic microalga Tetraselmis sp. GSL018 isolated from the Great Salt Lake, Utah.</title>
        <authorList>
            <person name="Jinkerson R.E."/>
            <person name="D'Adamo S."/>
            <person name="Posewitz M.C."/>
        </authorList>
    </citation>
    <scope>NUCLEOTIDE SEQUENCE</scope>
    <source>
        <strain evidence="2">GSL018</strain>
    </source>
</reference>
<protein>
    <submittedName>
        <fullName evidence="2">Uncharacterized protein</fullName>
    </submittedName>
</protein>
<feature type="compositionally biased region" description="Basic and acidic residues" evidence="1">
    <location>
        <begin position="25"/>
        <end position="46"/>
    </location>
</feature>
<sequence>LFPRHYPNTSLCEQRQAVGQALEETPDKRMFSKPKSLEIHRIQNRS</sequence>
<evidence type="ECO:0000313" key="2">
    <source>
        <dbReference type="EMBL" id="JAC71367.1"/>
    </source>
</evidence>
<name>A0A061REK3_9CHLO</name>
<dbReference type="AlphaFoldDB" id="A0A061REK3"/>
<feature type="non-terminal residue" evidence="2">
    <location>
        <position position="1"/>
    </location>
</feature>
<feature type="region of interest" description="Disordered" evidence="1">
    <location>
        <begin position="1"/>
        <end position="46"/>
    </location>
</feature>
<evidence type="ECO:0000256" key="1">
    <source>
        <dbReference type="SAM" id="MobiDB-lite"/>
    </source>
</evidence>
<proteinExistence type="predicted"/>
<accession>A0A061REK3</accession>